<evidence type="ECO:0000313" key="2">
    <source>
        <dbReference type="EMBL" id="VVC87036.1"/>
    </source>
</evidence>
<sequence>MVPITLFHTQRGPTSRNLSIIAGGRAIAHQSVADPQNTSSTEFSKSASKDIETLNDVELVPLISPSENIFFHQLLTEPAFSTPVKQPPCTAFNGPPSTSSTFIDSNAQARKFISPLEFCGLPKADHRKGNRAARRKGKTMLATDTPEKDQI</sequence>
<dbReference type="EMBL" id="FZQP02000063">
    <property type="protein sequence ID" value="VVC87036.1"/>
    <property type="molecule type" value="Genomic_DNA"/>
</dbReference>
<keyword evidence="3" id="KW-1185">Reference proteome</keyword>
<dbReference type="AlphaFoldDB" id="A0A5E4PNW5"/>
<gene>
    <name evidence="2" type="ORF">LSINAPIS_LOCUS747</name>
</gene>
<feature type="compositionally biased region" description="Basic residues" evidence="1">
    <location>
        <begin position="125"/>
        <end position="138"/>
    </location>
</feature>
<accession>A0A5E4PNW5</accession>
<protein>
    <submittedName>
        <fullName evidence="2">Uncharacterized protein</fullName>
    </submittedName>
</protein>
<organism evidence="2 3">
    <name type="scientific">Leptidea sinapis</name>
    <dbReference type="NCBI Taxonomy" id="189913"/>
    <lineage>
        <taxon>Eukaryota</taxon>
        <taxon>Metazoa</taxon>
        <taxon>Ecdysozoa</taxon>
        <taxon>Arthropoda</taxon>
        <taxon>Hexapoda</taxon>
        <taxon>Insecta</taxon>
        <taxon>Pterygota</taxon>
        <taxon>Neoptera</taxon>
        <taxon>Endopterygota</taxon>
        <taxon>Lepidoptera</taxon>
        <taxon>Glossata</taxon>
        <taxon>Ditrysia</taxon>
        <taxon>Papilionoidea</taxon>
        <taxon>Pieridae</taxon>
        <taxon>Dismorphiinae</taxon>
        <taxon>Leptidea</taxon>
    </lineage>
</organism>
<reference evidence="2 3" key="1">
    <citation type="submission" date="2017-07" db="EMBL/GenBank/DDBJ databases">
        <authorList>
            <person name="Talla V."/>
            <person name="Backstrom N."/>
        </authorList>
    </citation>
    <scope>NUCLEOTIDE SEQUENCE [LARGE SCALE GENOMIC DNA]</scope>
</reference>
<evidence type="ECO:0000313" key="3">
    <source>
        <dbReference type="Proteomes" id="UP000324832"/>
    </source>
</evidence>
<name>A0A5E4PNW5_9NEOP</name>
<feature type="region of interest" description="Disordered" evidence="1">
    <location>
        <begin position="125"/>
        <end position="151"/>
    </location>
</feature>
<dbReference type="Proteomes" id="UP000324832">
    <property type="component" value="Unassembled WGS sequence"/>
</dbReference>
<evidence type="ECO:0000256" key="1">
    <source>
        <dbReference type="SAM" id="MobiDB-lite"/>
    </source>
</evidence>
<proteinExistence type="predicted"/>